<protein>
    <submittedName>
        <fullName evidence="2">Uncharacterized protein</fullName>
    </submittedName>
</protein>
<accession>K0TFE8</accession>
<proteinExistence type="predicted"/>
<sequence length="261" mass="27597">MQHAFKSHQLVPRGHALLASTYALPQPPLVLAVRVIGQLSHARAADFHRIRTGILEGTRAGEGEVEGAVLLSLSAVRPNVPVCGLPHHASAAASAARASHGDNWSRRSRTTADCVGTDGVSSVSLTSQQLTTLTSAIDAKQAREVLQEALQEVLQAPDPRVYPRPRFTSLDRLLKRHSTGKRPLSLDSNMPRTVNGHGLATGRGRRKGGRPGGAMRGGGGRARTRTGGHGVASRVEEGRRGDELLAATDPALLGLGMINLM</sequence>
<feature type="compositionally biased region" description="Gly residues" evidence="1">
    <location>
        <begin position="210"/>
        <end position="221"/>
    </location>
</feature>
<keyword evidence="3" id="KW-1185">Reference proteome</keyword>
<name>K0TFE8_THAOC</name>
<feature type="region of interest" description="Disordered" evidence="1">
    <location>
        <begin position="179"/>
        <end position="237"/>
    </location>
</feature>
<gene>
    <name evidence="2" type="ORF">THAOC_02515</name>
</gene>
<evidence type="ECO:0000256" key="1">
    <source>
        <dbReference type="SAM" id="MobiDB-lite"/>
    </source>
</evidence>
<dbReference type="AlphaFoldDB" id="K0TFE8"/>
<dbReference type="EMBL" id="AGNL01002743">
    <property type="protein sequence ID" value="EJK75754.1"/>
    <property type="molecule type" value="Genomic_DNA"/>
</dbReference>
<organism evidence="2 3">
    <name type="scientific">Thalassiosira oceanica</name>
    <name type="common">Marine diatom</name>
    <dbReference type="NCBI Taxonomy" id="159749"/>
    <lineage>
        <taxon>Eukaryota</taxon>
        <taxon>Sar</taxon>
        <taxon>Stramenopiles</taxon>
        <taxon>Ochrophyta</taxon>
        <taxon>Bacillariophyta</taxon>
        <taxon>Coscinodiscophyceae</taxon>
        <taxon>Thalassiosirophycidae</taxon>
        <taxon>Thalassiosirales</taxon>
        <taxon>Thalassiosiraceae</taxon>
        <taxon>Thalassiosira</taxon>
    </lineage>
</organism>
<reference evidence="2 3" key="1">
    <citation type="journal article" date="2012" name="Genome Biol.">
        <title>Genome and low-iron response of an oceanic diatom adapted to chronic iron limitation.</title>
        <authorList>
            <person name="Lommer M."/>
            <person name="Specht M."/>
            <person name="Roy A.S."/>
            <person name="Kraemer L."/>
            <person name="Andreson R."/>
            <person name="Gutowska M.A."/>
            <person name="Wolf J."/>
            <person name="Bergner S.V."/>
            <person name="Schilhabel M.B."/>
            <person name="Klostermeier U.C."/>
            <person name="Beiko R.G."/>
            <person name="Rosenstiel P."/>
            <person name="Hippler M."/>
            <person name="Laroche J."/>
        </authorList>
    </citation>
    <scope>NUCLEOTIDE SEQUENCE [LARGE SCALE GENOMIC DNA]</scope>
    <source>
        <strain evidence="2 3">CCMP1005</strain>
    </source>
</reference>
<comment type="caution">
    <text evidence="2">The sequence shown here is derived from an EMBL/GenBank/DDBJ whole genome shotgun (WGS) entry which is preliminary data.</text>
</comment>
<evidence type="ECO:0000313" key="2">
    <source>
        <dbReference type="EMBL" id="EJK75754.1"/>
    </source>
</evidence>
<evidence type="ECO:0000313" key="3">
    <source>
        <dbReference type="Proteomes" id="UP000266841"/>
    </source>
</evidence>
<dbReference type="Proteomes" id="UP000266841">
    <property type="component" value="Unassembled WGS sequence"/>
</dbReference>